<protein>
    <submittedName>
        <fullName evidence="2">Uncharacterized protein</fullName>
    </submittedName>
</protein>
<name>A0A2Z4LW23_9FLAO</name>
<accession>A0A2Z4LW23</accession>
<proteinExistence type="predicted"/>
<organism evidence="2 3">
    <name type="scientific">Flagellimonas maritima</name>
    <dbReference type="NCBI Taxonomy" id="1383885"/>
    <lineage>
        <taxon>Bacteria</taxon>
        <taxon>Pseudomonadati</taxon>
        <taxon>Bacteroidota</taxon>
        <taxon>Flavobacteriia</taxon>
        <taxon>Flavobacteriales</taxon>
        <taxon>Flavobacteriaceae</taxon>
        <taxon>Flagellimonas</taxon>
    </lineage>
</organism>
<dbReference type="KEGG" id="spon:HME9304_02931"/>
<keyword evidence="1" id="KW-0812">Transmembrane</keyword>
<evidence type="ECO:0000256" key="1">
    <source>
        <dbReference type="SAM" id="Phobius"/>
    </source>
</evidence>
<evidence type="ECO:0000313" key="3">
    <source>
        <dbReference type="Proteomes" id="UP000248536"/>
    </source>
</evidence>
<feature type="transmembrane region" description="Helical" evidence="1">
    <location>
        <begin position="17"/>
        <end position="37"/>
    </location>
</feature>
<keyword evidence="1" id="KW-1133">Transmembrane helix</keyword>
<sequence length="39" mass="4772">MSKDNINDNKADWKKEYTIVLLLNIFYILVFYFIMILNN</sequence>
<dbReference type="Proteomes" id="UP000248536">
    <property type="component" value="Chromosome"/>
</dbReference>
<evidence type="ECO:0000313" key="2">
    <source>
        <dbReference type="EMBL" id="AWX45900.1"/>
    </source>
</evidence>
<gene>
    <name evidence="2" type="ORF">HME9304_02931</name>
</gene>
<dbReference type="AlphaFoldDB" id="A0A2Z4LW23"/>
<reference evidence="2 3" key="1">
    <citation type="submission" date="2018-06" db="EMBL/GenBank/DDBJ databases">
        <title>Spongiibacterium sp. HME9304 Genome sequencing and assembly.</title>
        <authorList>
            <person name="Kang H."/>
            <person name="Kim H."/>
            <person name="Joh K."/>
        </authorList>
    </citation>
    <scope>NUCLEOTIDE SEQUENCE [LARGE SCALE GENOMIC DNA]</scope>
    <source>
        <strain evidence="2 3">HME9304</strain>
    </source>
</reference>
<keyword evidence="1" id="KW-0472">Membrane</keyword>
<dbReference type="EMBL" id="CP030104">
    <property type="protein sequence ID" value="AWX45900.1"/>
    <property type="molecule type" value="Genomic_DNA"/>
</dbReference>
<keyword evidence="3" id="KW-1185">Reference proteome</keyword>